<dbReference type="InterPro" id="IPR050625">
    <property type="entry name" value="ParA/MinD_ATPase"/>
</dbReference>
<protein>
    <submittedName>
        <fullName evidence="2">MinD-like ATPase involved in chromosome partitioning or flagellar assembly</fullName>
    </submittedName>
</protein>
<dbReference type="Pfam" id="PF13614">
    <property type="entry name" value="AAA_31"/>
    <property type="match status" value="1"/>
</dbReference>
<dbReference type="PANTHER" id="PTHR43384">
    <property type="entry name" value="SEPTUM SITE-DETERMINING PROTEIN MIND HOMOLOG, CHLOROPLASTIC-RELATED"/>
    <property type="match status" value="1"/>
</dbReference>
<gene>
    <name evidence="2" type="ORF">JOF34_002550</name>
</gene>
<dbReference type="Proteomes" id="UP001519362">
    <property type="component" value="Unassembled WGS sequence"/>
</dbReference>
<dbReference type="InterPro" id="IPR027417">
    <property type="entry name" value="P-loop_NTPase"/>
</dbReference>
<evidence type="ECO:0000259" key="1">
    <source>
        <dbReference type="Pfam" id="PF13614"/>
    </source>
</evidence>
<reference evidence="2 3" key="1">
    <citation type="submission" date="2021-03" db="EMBL/GenBank/DDBJ databases">
        <title>Sequencing the genomes of 1000 actinobacteria strains.</title>
        <authorList>
            <person name="Klenk H.-P."/>
        </authorList>
    </citation>
    <scope>NUCLEOTIDE SEQUENCE [LARGE SCALE GENOMIC DNA]</scope>
    <source>
        <strain evidence="2 3">DSM 24221</strain>
    </source>
</reference>
<sequence>MNENTTTRVQARAKIRGNVAKLLLPDGREEEISFSFGEDVRAQLVMRAIAAARLLEEPIELVTEGELGEVRLAIHPDGRVLPAAAPNAWELLSEDEMDVDEDDLVTEEMLDELLPASELVTESRVRARTTSVTSDEIDEPQQLVEEDAPAGIPAPPAAEDDVPMLRRTRRTFIDTREPMSTVPQSGWRKALHSMGIKISPSAEEKDREQARRAVSAQWGAPRRIAVVNGKGGIGKTMTTAMLSAVFAREGGGGVLAWDNNPTRGSLGWRTESAGHEATVQDVLEHADRLLDPSAPRALMADFVHHQTDDRFDVLRSNPEMLAIRQQIENDEFDLLRQVVDRHYRLVLFDSGNDESAARWLRMVDWTDQLVVPTTPSPEAAESAMLLLDELSDRDEHSKKLASRAVIVLTMNERSPDPTDIKAITSGFEEAGLTVRTVPFDKELKSGPLRFGKLAAATRDAWLQVAAKATEHF</sequence>
<dbReference type="RefSeq" id="WP_165137981.1">
    <property type="nucleotide sequence ID" value="NZ_CP049254.1"/>
</dbReference>
<proteinExistence type="predicted"/>
<evidence type="ECO:0000313" key="3">
    <source>
        <dbReference type="Proteomes" id="UP001519362"/>
    </source>
</evidence>
<evidence type="ECO:0000313" key="2">
    <source>
        <dbReference type="EMBL" id="MBP2437906.1"/>
    </source>
</evidence>
<accession>A0ABS4ZKT6</accession>
<dbReference type="EMBL" id="JAGIOL010000002">
    <property type="protein sequence ID" value="MBP2437906.1"/>
    <property type="molecule type" value="Genomic_DNA"/>
</dbReference>
<keyword evidence="3" id="KW-1185">Reference proteome</keyword>
<dbReference type="PANTHER" id="PTHR43384:SF14">
    <property type="entry name" value="ESX-1 SECRETION-ASSOCIATED PROTEIN ESPI"/>
    <property type="match status" value="1"/>
</dbReference>
<comment type="caution">
    <text evidence="2">The sequence shown here is derived from an EMBL/GenBank/DDBJ whole genome shotgun (WGS) entry which is preliminary data.</text>
</comment>
<feature type="domain" description="AAA" evidence="1">
    <location>
        <begin position="223"/>
        <end position="390"/>
    </location>
</feature>
<dbReference type="SUPFAM" id="SSF52540">
    <property type="entry name" value="P-loop containing nucleoside triphosphate hydrolases"/>
    <property type="match status" value="1"/>
</dbReference>
<name>A0ABS4ZKT6_9MICO</name>
<dbReference type="Gene3D" id="3.40.50.300">
    <property type="entry name" value="P-loop containing nucleotide triphosphate hydrolases"/>
    <property type="match status" value="1"/>
</dbReference>
<dbReference type="InterPro" id="IPR025669">
    <property type="entry name" value="AAA_dom"/>
</dbReference>
<organism evidence="2 3">
    <name type="scientific">Microbacterium amylolyticum</name>
    <dbReference type="NCBI Taxonomy" id="936337"/>
    <lineage>
        <taxon>Bacteria</taxon>
        <taxon>Bacillati</taxon>
        <taxon>Actinomycetota</taxon>
        <taxon>Actinomycetes</taxon>
        <taxon>Micrococcales</taxon>
        <taxon>Microbacteriaceae</taxon>
        <taxon>Microbacterium</taxon>
    </lineage>
</organism>